<organism evidence="1 2">
    <name type="scientific">[Emmonsia] crescens</name>
    <dbReference type="NCBI Taxonomy" id="73230"/>
    <lineage>
        <taxon>Eukaryota</taxon>
        <taxon>Fungi</taxon>
        <taxon>Dikarya</taxon>
        <taxon>Ascomycota</taxon>
        <taxon>Pezizomycotina</taxon>
        <taxon>Eurotiomycetes</taxon>
        <taxon>Eurotiomycetidae</taxon>
        <taxon>Onygenales</taxon>
        <taxon>Ajellomycetaceae</taxon>
        <taxon>Emergomyces</taxon>
    </lineage>
</organism>
<accession>A0A0G2J9W1</accession>
<dbReference type="AlphaFoldDB" id="A0A0G2J9W1"/>
<protein>
    <submittedName>
        <fullName evidence="1">Uncharacterized protein</fullName>
    </submittedName>
</protein>
<dbReference type="EMBL" id="LCZI01000757">
    <property type="protein sequence ID" value="KKZ64671.1"/>
    <property type="molecule type" value="Genomic_DNA"/>
</dbReference>
<name>A0A0G2J9W1_9EURO</name>
<evidence type="ECO:0000313" key="2">
    <source>
        <dbReference type="Proteomes" id="UP000034164"/>
    </source>
</evidence>
<proteinExistence type="predicted"/>
<dbReference type="Proteomes" id="UP000034164">
    <property type="component" value="Unassembled WGS sequence"/>
</dbReference>
<reference evidence="2" key="1">
    <citation type="journal article" date="2015" name="PLoS Genet.">
        <title>The dynamic genome and transcriptome of the human fungal pathogen Blastomyces and close relative Emmonsia.</title>
        <authorList>
            <person name="Munoz J.F."/>
            <person name="Gauthier G.M."/>
            <person name="Desjardins C.A."/>
            <person name="Gallo J.E."/>
            <person name="Holder J."/>
            <person name="Sullivan T.D."/>
            <person name="Marty A.J."/>
            <person name="Carmen J.C."/>
            <person name="Chen Z."/>
            <person name="Ding L."/>
            <person name="Gujja S."/>
            <person name="Magrini V."/>
            <person name="Misas E."/>
            <person name="Mitreva M."/>
            <person name="Priest M."/>
            <person name="Saif S."/>
            <person name="Whiston E.A."/>
            <person name="Young S."/>
            <person name="Zeng Q."/>
            <person name="Goldman W.E."/>
            <person name="Mardis E.R."/>
            <person name="Taylor J.W."/>
            <person name="McEwen J.G."/>
            <person name="Clay O.K."/>
            <person name="Klein B.S."/>
            <person name="Cuomo C.A."/>
        </authorList>
    </citation>
    <scope>NUCLEOTIDE SEQUENCE [LARGE SCALE GENOMIC DNA]</scope>
    <source>
        <strain evidence="2">UAMH 3008</strain>
    </source>
</reference>
<sequence length="61" mass="6480">MALPQASSGLHIGAAAWYACWKLQALDDTKPSVDANPPSLLPDLATKCDNKALIRLTAELC</sequence>
<gene>
    <name evidence="1" type="ORF">EMCG_01359</name>
</gene>
<evidence type="ECO:0000313" key="1">
    <source>
        <dbReference type="EMBL" id="KKZ64671.1"/>
    </source>
</evidence>
<dbReference type="VEuPathDB" id="FungiDB:EMCG_01359"/>
<comment type="caution">
    <text evidence="1">The sequence shown here is derived from an EMBL/GenBank/DDBJ whole genome shotgun (WGS) entry which is preliminary data.</text>
</comment>